<dbReference type="PIRSF" id="PIRSF017901">
    <property type="entry name" value="GCL"/>
    <property type="match status" value="1"/>
</dbReference>
<dbReference type="Proteomes" id="UP000178187">
    <property type="component" value="Unassembled WGS sequence"/>
</dbReference>
<reference evidence="5 6" key="1">
    <citation type="journal article" date="2016" name="Nat. Commun.">
        <title>Thousands of microbial genomes shed light on interconnected biogeochemical processes in an aquifer system.</title>
        <authorList>
            <person name="Anantharaman K."/>
            <person name="Brown C.T."/>
            <person name="Hug L.A."/>
            <person name="Sharon I."/>
            <person name="Castelle C.J."/>
            <person name="Probst A.J."/>
            <person name="Thomas B.C."/>
            <person name="Singh A."/>
            <person name="Wilkins M.J."/>
            <person name="Karaoz U."/>
            <person name="Brodie E.L."/>
            <person name="Williams K.H."/>
            <person name="Hubbard S.S."/>
            <person name="Banfield J.F."/>
        </authorList>
    </citation>
    <scope>NUCLEOTIDE SEQUENCE [LARGE SCALE GENOMIC DNA]</scope>
</reference>
<dbReference type="GO" id="GO:0005524">
    <property type="term" value="F:ATP binding"/>
    <property type="evidence" value="ECO:0007669"/>
    <property type="project" value="UniProtKB-UniRule"/>
</dbReference>
<comment type="catalytic activity">
    <reaction evidence="4">
        <text>L-cysteine + L-glutamate + ATP = gamma-L-glutamyl-L-cysteine + ADP + phosphate + H(+)</text>
        <dbReference type="Rhea" id="RHEA:13285"/>
        <dbReference type="ChEBI" id="CHEBI:15378"/>
        <dbReference type="ChEBI" id="CHEBI:29985"/>
        <dbReference type="ChEBI" id="CHEBI:30616"/>
        <dbReference type="ChEBI" id="CHEBI:35235"/>
        <dbReference type="ChEBI" id="CHEBI:43474"/>
        <dbReference type="ChEBI" id="CHEBI:58173"/>
        <dbReference type="ChEBI" id="CHEBI:456216"/>
        <dbReference type="EC" id="6.3.2.2"/>
    </reaction>
</comment>
<protein>
    <recommendedName>
        <fullName evidence="4">Glutamate--cysteine ligase</fullName>
        <ecNumber evidence="4">6.3.2.2</ecNumber>
    </recommendedName>
</protein>
<evidence type="ECO:0000256" key="4">
    <source>
        <dbReference type="PIRNR" id="PIRNR017901"/>
    </source>
</evidence>
<name>A0A1G1KRP8_9BACT</name>
<dbReference type="PANTHER" id="PTHR34378:SF1">
    <property type="entry name" value="GLUTAMATE--CYSTEINE LIGASE, CHLOROPLASTIC"/>
    <property type="match status" value="1"/>
</dbReference>
<evidence type="ECO:0000256" key="2">
    <source>
        <dbReference type="ARBA" id="ARBA00022741"/>
    </source>
</evidence>
<dbReference type="AlphaFoldDB" id="A0A1G1KRP8"/>
<dbReference type="PANTHER" id="PTHR34378">
    <property type="entry name" value="GLUTAMATE--CYSTEINE LIGASE, CHLOROPLASTIC"/>
    <property type="match status" value="1"/>
</dbReference>
<comment type="caution">
    <text evidence="5">The sequence shown here is derived from an EMBL/GenBank/DDBJ whole genome shotgun (WGS) entry which is preliminary data.</text>
</comment>
<dbReference type="Gene3D" id="3.30.590.20">
    <property type="match status" value="1"/>
</dbReference>
<dbReference type="GO" id="GO:0006750">
    <property type="term" value="P:glutathione biosynthetic process"/>
    <property type="evidence" value="ECO:0007669"/>
    <property type="project" value="UniProtKB-UniRule"/>
</dbReference>
<dbReference type="EC" id="6.3.2.2" evidence="4"/>
<proteinExistence type="inferred from homology"/>
<comment type="function">
    <text evidence="4">Catalyzes the synthesis of gamma-glutamylcysteine (gamma-GC).</text>
</comment>
<accession>A0A1G1KRP8</accession>
<keyword evidence="2 4" id="KW-0547">Nucleotide-binding</keyword>
<keyword evidence="3 4" id="KW-0067">ATP-binding</keyword>
<dbReference type="InterPro" id="IPR014746">
    <property type="entry name" value="Gln_synth/guanido_kin_cat_dom"/>
</dbReference>
<comment type="similarity">
    <text evidence="4">Belongs to the glutamate--cysteine ligase type 2 family. EgtA subfamily.</text>
</comment>
<dbReference type="EMBL" id="MHFR01000060">
    <property type="protein sequence ID" value="OGW95606.1"/>
    <property type="molecule type" value="Genomic_DNA"/>
</dbReference>
<organism evidence="5 6">
    <name type="scientific">Candidatus Danuiimicrobium aquiferis</name>
    <dbReference type="NCBI Taxonomy" id="1801832"/>
    <lineage>
        <taxon>Bacteria</taxon>
        <taxon>Pseudomonadati</taxon>
        <taxon>Candidatus Omnitrophota</taxon>
        <taxon>Candidatus Danuiimicrobium</taxon>
    </lineage>
</organism>
<dbReference type="SUPFAM" id="SSF55931">
    <property type="entry name" value="Glutamine synthetase/guanido kinase"/>
    <property type="match status" value="1"/>
</dbReference>
<gene>
    <name evidence="5" type="ORF">A3G33_11460</name>
</gene>
<dbReference type="Pfam" id="PF04107">
    <property type="entry name" value="GCS2"/>
    <property type="match status" value="1"/>
</dbReference>
<evidence type="ECO:0000313" key="6">
    <source>
        <dbReference type="Proteomes" id="UP000178187"/>
    </source>
</evidence>
<evidence type="ECO:0000313" key="5">
    <source>
        <dbReference type="EMBL" id="OGW95606.1"/>
    </source>
</evidence>
<dbReference type="InterPro" id="IPR006336">
    <property type="entry name" value="GCS2"/>
</dbReference>
<keyword evidence="1 4" id="KW-0436">Ligase</keyword>
<dbReference type="InterPro" id="IPR035434">
    <property type="entry name" value="GCL_bact_plant"/>
</dbReference>
<sequence>MSTFLHTNSRAIPIHSVEDLRGYFQEFGKPAGAEKIGIECEIFGVHSETAEALPYSGKRGVEAVLRVLSREFGYTPIQEGDRTIALQKGHTMITLEPGGQIELSGEPVRSIHEAKSQLNDFFFQLKIAAQILGKISWLACGIHPFSGLESIEWVPKKRYRIMADYLIQKGARAHDMMKRTATDQVNLDYRDEQDAIEKMRLILAVTPFAAAMFSNSAFSSGKLSGFQSERLYIWRHTDPDRTGLVLDLVCQKCTFDDYLNYVLDVPVMFVVRSDDWLPVKNLTFRHFIENGYEGIYPTREDFDLHLSTIFTDARFKHYVEVRGMDGQRCQLIPSVAAFWKGILYDDRAMKDAEKLLKPFCRETFVQLRESIEKEGLRAKMEKNCVLDYARELVAMSEAGLKRMAMVNEKGRDESIYLGPLKEEITGPGKSPADQLIESWNRASSKDAAWIIDYFKI</sequence>
<evidence type="ECO:0000256" key="1">
    <source>
        <dbReference type="ARBA" id="ARBA00022598"/>
    </source>
</evidence>
<dbReference type="GO" id="GO:0004357">
    <property type="term" value="F:glutamate-cysteine ligase activity"/>
    <property type="evidence" value="ECO:0007669"/>
    <property type="project" value="UniProtKB-UniRule"/>
</dbReference>
<evidence type="ECO:0000256" key="3">
    <source>
        <dbReference type="ARBA" id="ARBA00022840"/>
    </source>
</evidence>